<dbReference type="Pfam" id="PF00582">
    <property type="entry name" value="Usp"/>
    <property type="match status" value="2"/>
</dbReference>
<dbReference type="PANTHER" id="PTHR46268">
    <property type="entry name" value="STRESS RESPONSE PROTEIN NHAX"/>
    <property type="match status" value="1"/>
</dbReference>
<feature type="domain" description="UspA" evidence="2">
    <location>
        <begin position="3"/>
        <end position="160"/>
    </location>
</feature>
<feature type="domain" description="UspA" evidence="2">
    <location>
        <begin position="219"/>
        <end position="288"/>
    </location>
</feature>
<dbReference type="SUPFAM" id="SSF52402">
    <property type="entry name" value="Adenine nucleotide alpha hydrolases-like"/>
    <property type="match status" value="2"/>
</dbReference>
<organism evidence="3 4">
    <name type="scientific">Bartonella choladocola</name>
    <dbReference type="NCBI Taxonomy" id="2750995"/>
    <lineage>
        <taxon>Bacteria</taxon>
        <taxon>Pseudomonadati</taxon>
        <taxon>Pseudomonadota</taxon>
        <taxon>Alphaproteobacteria</taxon>
        <taxon>Hyphomicrobiales</taxon>
        <taxon>Bartonellaceae</taxon>
        <taxon>Bartonella</taxon>
    </lineage>
</organism>
<accession>A0A1U9MFL8</accession>
<dbReference type="KEGG" id="bapi:BBC0122_005960"/>
<dbReference type="Gene3D" id="3.40.50.12370">
    <property type="match status" value="1"/>
</dbReference>
<sequence length="293" mass="32852">MEEPILALVDSSLYWKSVCDLAIWASKELNAPIRLLNVLDKMSEDAAIPADIAKDIDNRFYTDFLGGIHDDNASYARLMQELGQTVLDNAKAYIEKHTKNAVDTKLRYDSLDEAIRFYGKKSSLIVIGKQGQKTVNKTQQSEVGGNFETIIRASPKPVLAATINAGPIDKALLIYDDDFELDLAIRYIRQYPLFTNKTIYIAFSKYAFKTVSEDVDQIIKQLDEEGVQASALLLEDDRDGEGINRIVDENEVDMIILSAFNKAKIKKLIFGSFHKTLIQKIKVPALIIGNPTD</sequence>
<protein>
    <submittedName>
        <fullName evidence="3">Nucleotide-binding universal stress protein, UspA family</fullName>
    </submittedName>
</protein>
<evidence type="ECO:0000256" key="1">
    <source>
        <dbReference type="ARBA" id="ARBA00008791"/>
    </source>
</evidence>
<evidence type="ECO:0000259" key="2">
    <source>
        <dbReference type="Pfam" id="PF00582"/>
    </source>
</evidence>
<dbReference type="OrthoDB" id="9804721at2"/>
<evidence type="ECO:0000313" key="3">
    <source>
        <dbReference type="EMBL" id="AQT46725.1"/>
    </source>
</evidence>
<dbReference type="EMBL" id="CP015625">
    <property type="protein sequence ID" value="AQT46725.1"/>
    <property type="molecule type" value="Genomic_DNA"/>
</dbReference>
<evidence type="ECO:0000313" key="4">
    <source>
        <dbReference type="Proteomes" id="UP000189632"/>
    </source>
</evidence>
<dbReference type="InterPro" id="IPR006016">
    <property type="entry name" value="UspA"/>
</dbReference>
<name>A0A1U9MFL8_9HYPH</name>
<proteinExistence type="inferred from homology"/>
<comment type="similarity">
    <text evidence="1">Belongs to the universal stress protein A family.</text>
</comment>
<dbReference type="Proteomes" id="UP000189632">
    <property type="component" value="Chromosome"/>
</dbReference>
<dbReference type="PANTHER" id="PTHR46268:SF6">
    <property type="entry name" value="UNIVERSAL STRESS PROTEIN UP12"/>
    <property type="match status" value="1"/>
</dbReference>
<dbReference type="CDD" id="cd00293">
    <property type="entry name" value="USP-like"/>
    <property type="match status" value="1"/>
</dbReference>
<dbReference type="RefSeq" id="WP_077991175.1">
    <property type="nucleotide sequence ID" value="NZ_CP015625.1"/>
</dbReference>
<reference evidence="3 4" key="1">
    <citation type="submission" date="2016-11" db="EMBL/GenBank/DDBJ databases">
        <title>Comparative genomics of Bartonella apis.</title>
        <authorList>
            <person name="Engel P."/>
        </authorList>
    </citation>
    <scope>NUCLEOTIDE SEQUENCE [LARGE SCALE GENOMIC DNA]</scope>
    <source>
        <strain evidence="3 4">BBC0122</strain>
    </source>
</reference>
<dbReference type="AlphaFoldDB" id="A0A1U9MFL8"/>
<gene>
    <name evidence="3" type="ORF">BBC0122_005960</name>
</gene>
<keyword evidence="4" id="KW-1185">Reference proteome</keyword>